<evidence type="ECO:0000256" key="1">
    <source>
        <dbReference type="ARBA" id="ARBA00004651"/>
    </source>
</evidence>
<dbReference type="PANTHER" id="PTHR34584:SF1">
    <property type="entry name" value="NA(+)_H(+) ANTIPORTER SUBUNIT E1"/>
    <property type="match status" value="1"/>
</dbReference>
<evidence type="ECO:0000256" key="2">
    <source>
        <dbReference type="ARBA" id="ARBA00006228"/>
    </source>
</evidence>
<reference evidence="9" key="1">
    <citation type="journal article" date="2019" name="Int. J. Syst. Evol. Microbiol.">
        <title>The Global Catalogue of Microorganisms (GCM) 10K type strain sequencing project: providing services to taxonomists for standard genome sequencing and annotation.</title>
        <authorList>
            <consortium name="The Broad Institute Genomics Platform"/>
            <consortium name="The Broad Institute Genome Sequencing Center for Infectious Disease"/>
            <person name="Wu L."/>
            <person name="Ma J."/>
        </authorList>
    </citation>
    <scope>NUCLEOTIDE SEQUENCE [LARGE SCALE GENOMIC DNA]</scope>
    <source>
        <strain evidence="9">JCM 18392</strain>
    </source>
</reference>
<feature type="transmembrane region" description="Helical" evidence="7">
    <location>
        <begin position="63"/>
        <end position="84"/>
    </location>
</feature>
<evidence type="ECO:0000313" key="9">
    <source>
        <dbReference type="Proteomes" id="UP001501323"/>
    </source>
</evidence>
<keyword evidence="5 7" id="KW-1133">Transmembrane helix</keyword>
<sequence>MRNLAALFFLLSVLWLALSGVYKPLMLGLGLGSVLFTLWMSKRMDVLGVAHGAELSAWRLPLFWAWLAWQVALSCVHVARLVFVPSRISPRVLRVPVQQASDVGRVTYANSITLTPGTVSLVLNRSELCIHALDQQAEDELRREGMGAKVHWLERGRR</sequence>
<protein>
    <submittedName>
        <fullName evidence="8">Na+/H+ antiporter subunit E</fullName>
    </submittedName>
</protein>
<evidence type="ECO:0000256" key="6">
    <source>
        <dbReference type="ARBA" id="ARBA00023136"/>
    </source>
</evidence>
<evidence type="ECO:0000256" key="3">
    <source>
        <dbReference type="ARBA" id="ARBA00022475"/>
    </source>
</evidence>
<dbReference type="EMBL" id="BAABJY010000001">
    <property type="protein sequence ID" value="GAA4854351.1"/>
    <property type="molecule type" value="Genomic_DNA"/>
</dbReference>
<evidence type="ECO:0000256" key="5">
    <source>
        <dbReference type="ARBA" id="ARBA00022989"/>
    </source>
</evidence>
<dbReference type="Proteomes" id="UP001501323">
    <property type="component" value="Unassembled WGS sequence"/>
</dbReference>
<dbReference type="Pfam" id="PF01899">
    <property type="entry name" value="MNHE"/>
    <property type="match status" value="1"/>
</dbReference>
<accession>A0ABP9DVG4</accession>
<organism evidence="8 9">
    <name type="scientific">Luteimonas vadosa</name>
    <dbReference type="NCBI Taxonomy" id="1165507"/>
    <lineage>
        <taxon>Bacteria</taxon>
        <taxon>Pseudomonadati</taxon>
        <taxon>Pseudomonadota</taxon>
        <taxon>Gammaproteobacteria</taxon>
        <taxon>Lysobacterales</taxon>
        <taxon>Lysobacteraceae</taxon>
        <taxon>Luteimonas</taxon>
    </lineage>
</organism>
<comment type="subcellular location">
    <subcellularLocation>
        <location evidence="1">Cell membrane</location>
        <topology evidence="1">Multi-pass membrane protein</topology>
    </subcellularLocation>
</comment>
<dbReference type="PANTHER" id="PTHR34584">
    <property type="entry name" value="NA(+)/H(+) ANTIPORTER SUBUNIT E1"/>
    <property type="match status" value="1"/>
</dbReference>
<name>A0ABP9DVG4_9GAMM</name>
<gene>
    <name evidence="8" type="ORF">GCM10023332_02190</name>
</gene>
<comment type="caution">
    <text evidence="8">The sequence shown here is derived from an EMBL/GenBank/DDBJ whole genome shotgun (WGS) entry which is preliminary data.</text>
</comment>
<evidence type="ECO:0000313" key="8">
    <source>
        <dbReference type="EMBL" id="GAA4854351.1"/>
    </source>
</evidence>
<evidence type="ECO:0000256" key="4">
    <source>
        <dbReference type="ARBA" id="ARBA00022692"/>
    </source>
</evidence>
<evidence type="ECO:0000256" key="7">
    <source>
        <dbReference type="SAM" id="Phobius"/>
    </source>
</evidence>
<keyword evidence="6 7" id="KW-0472">Membrane</keyword>
<keyword evidence="3" id="KW-1003">Cell membrane</keyword>
<keyword evidence="4 7" id="KW-0812">Transmembrane</keyword>
<keyword evidence="9" id="KW-1185">Reference proteome</keyword>
<comment type="similarity">
    <text evidence="2">Belongs to the CPA3 antiporters (TC 2.A.63) subunit E family.</text>
</comment>
<dbReference type="RefSeq" id="WP_345293657.1">
    <property type="nucleotide sequence ID" value="NZ_BAABJY010000001.1"/>
</dbReference>
<proteinExistence type="inferred from homology"/>
<dbReference type="InterPro" id="IPR002758">
    <property type="entry name" value="Cation_antiport_E"/>
</dbReference>